<evidence type="ECO:0000256" key="2">
    <source>
        <dbReference type="SAM" id="SignalP"/>
    </source>
</evidence>
<organism evidence="3 4">
    <name type="scientific">Hymenobacter properus</name>
    <dbReference type="NCBI Taxonomy" id="2791026"/>
    <lineage>
        <taxon>Bacteria</taxon>
        <taxon>Pseudomonadati</taxon>
        <taxon>Bacteroidota</taxon>
        <taxon>Cytophagia</taxon>
        <taxon>Cytophagales</taxon>
        <taxon>Hymenobacteraceae</taxon>
        <taxon>Hymenobacter</taxon>
    </lineage>
</organism>
<accession>A0A931BJ48</accession>
<evidence type="ECO:0000313" key="3">
    <source>
        <dbReference type="EMBL" id="MBF9143237.1"/>
    </source>
</evidence>
<sequence>MRHSTARALACGLLGALRFGPAAAQKPAQGPAPGHGVSAYQAACTLPPRLSALDSANGFHGFAFGTRLVDWPAPLAGLGLRAARGGQLTAWLPGEPVVIGGLILRGLRLGFCDGRLARLTFAPTSEAYAPEMLRVLRALYGPEQPAGFGRVQWRGQRVTLVYELLFAPTGRARGSGTPEQGQVSLLGNAWQPDAPEPPRTDR</sequence>
<feature type="signal peptide" evidence="2">
    <location>
        <begin position="1"/>
        <end position="24"/>
    </location>
</feature>
<gene>
    <name evidence="3" type="ORF">I2I01_16440</name>
</gene>
<comment type="caution">
    <text evidence="3">The sequence shown here is derived from an EMBL/GenBank/DDBJ whole genome shotgun (WGS) entry which is preliminary data.</text>
</comment>
<proteinExistence type="predicted"/>
<dbReference type="AlphaFoldDB" id="A0A931BJ48"/>
<dbReference type="EMBL" id="JADQDP010000003">
    <property type="protein sequence ID" value="MBF9143237.1"/>
    <property type="molecule type" value="Genomic_DNA"/>
</dbReference>
<keyword evidence="2" id="KW-0732">Signal</keyword>
<reference evidence="3 4" key="1">
    <citation type="submission" date="2020-11" db="EMBL/GenBank/DDBJ databases">
        <authorList>
            <person name="Kim M.K."/>
        </authorList>
    </citation>
    <scope>NUCLEOTIDE SEQUENCE [LARGE SCALE GENOMIC DNA]</scope>
    <source>
        <strain evidence="3 4">BT439</strain>
    </source>
</reference>
<feature type="chain" id="PRO_5037002239" evidence="2">
    <location>
        <begin position="25"/>
        <end position="202"/>
    </location>
</feature>
<evidence type="ECO:0000256" key="1">
    <source>
        <dbReference type="SAM" id="MobiDB-lite"/>
    </source>
</evidence>
<keyword evidence="4" id="KW-1185">Reference proteome</keyword>
<evidence type="ECO:0000313" key="4">
    <source>
        <dbReference type="Proteomes" id="UP000645610"/>
    </source>
</evidence>
<protein>
    <submittedName>
        <fullName evidence="3">Uncharacterized protein</fullName>
    </submittedName>
</protein>
<feature type="region of interest" description="Disordered" evidence="1">
    <location>
        <begin position="172"/>
        <end position="202"/>
    </location>
</feature>
<dbReference type="RefSeq" id="WP_196287547.1">
    <property type="nucleotide sequence ID" value="NZ_JADQDP010000003.1"/>
</dbReference>
<name>A0A931BJ48_9BACT</name>
<dbReference type="Proteomes" id="UP000645610">
    <property type="component" value="Unassembled WGS sequence"/>
</dbReference>